<proteinExistence type="predicted"/>
<accession>A0A0A8YI64</accession>
<reference evidence="1" key="1">
    <citation type="submission" date="2014-09" db="EMBL/GenBank/DDBJ databases">
        <authorList>
            <person name="Magalhaes I.L.F."/>
            <person name="Oliveira U."/>
            <person name="Santos F.R."/>
            <person name="Vidigal T.H.D.A."/>
            <person name="Brescovit A.D."/>
            <person name="Santos A.J."/>
        </authorList>
    </citation>
    <scope>NUCLEOTIDE SEQUENCE</scope>
    <source>
        <tissue evidence="1">Shoot tissue taken approximately 20 cm above the soil surface</tissue>
    </source>
</reference>
<name>A0A0A8YI64_ARUDO</name>
<organism evidence="1">
    <name type="scientific">Arundo donax</name>
    <name type="common">Giant reed</name>
    <name type="synonym">Donax arundinaceus</name>
    <dbReference type="NCBI Taxonomy" id="35708"/>
    <lineage>
        <taxon>Eukaryota</taxon>
        <taxon>Viridiplantae</taxon>
        <taxon>Streptophyta</taxon>
        <taxon>Embryophyta</taxon>
        <taxon>Tracheophyta</taxon>
        <taxon>Spermatophyta</taxon>
        <taxon>Magnoliopsida</taxon>
        <taxon>Liliopsida</taxon>
        <taxon>Poales</taxon>
        <taxon>Poaceae</taxon>
        <taxon>PACMAD clade</taxon>
        <taxon>Arundinoideae</taxon>
        <taxon>Arundineae</taxon>
        <taxon>Arundo</taxon>
    </lineage>
</organism>
<dbReference type="AlphaFoldDB" id="A0A0A8YI64"/>
<reference evidence="1" key="2">
    <citation type="journal article" date="2015" name="Data Brief">
        <title>Shoot transcriptome of the giant reed, Arundo donax.</title>
        <authorList>
            <person name="Barrero R.A."/>
            <person name="Guerrero F.D."/>
            <person name="Moolhuijzen P."/>
            <person name="Goolsby J.A."/>
            <person name="Tidwell J."/>
            <person name="Bellgard S.E."/>
            <person name="Bellgard M.I."/>
        </authorList>
    </citation>
    <scope>NUCLEOTIDE SEQUENCE</scope>
    <source>
        <tissue evidence="1">Shoot tissue taken approximately 20 cm above the soil surface</tissue>
    </source>
</reference>
<protein>
    <submittedName>
        <fullName evidence="1">Uncharacterized protein</fullName>
    </submittedName>
</protein>
<dbReference type="EMBL" id="GBRH01272760">
    <property type="protein sequence ID" value="JAD25135.1"/>
    <property type="molecule type" value="Transcribed_RNA"/>
</dbReference>
<evidence type="ECO:0000313" key="1">
    <source>
        <dbReference type="EMBL" id="JAD25135.1"/>
    </source>
</evidence>
<sequence>MVKKVTGDQVNTPMNNANTISFFSRLKMIQIENPFVFDEEDRELEMAIAASKTCFHMQRLSQFQQRNMGSRFGDPGQASSGIKTLKELRY</sequence>